<reference evidence="2 3" key="1">
    <citation type="journal article" date="2023" name="Genes (Basel)">
        <title>Chromosome-Level Genome Assembly and Circadian Gene Repertoire of the Patagonia Blennie Eleginops maclovinus-The Closest Ancestral Proxy of Antarctic Cryonotothenioids.</title>
        <authorList>
            <person name="Cheng C.C."/>
            <person name="Rivera-Colon A.G."/>
            <person name="Minhas B.F."/>
            <person name="Wilson L."/>
            <person name="Rayamajhi N."/>
            <person name="Vargas-Chacoff L."/>
            <person name="Catchen J.M."/>
        </authorList>
    </citation>
    <scope>NUCLEOTIDE SEQUENCE [LARGE SCALE GENOMIC DNA]</scope>
    <source>
        <strain evidence="2">JMC-PN-2008</strain>
    </source>
</reference>
<dbReference type="EMBL" id="JAUZQC010000019">
    <property type="protein sequence ID" value="KAK5853794.1"/>
    <property type="molecule type" value="Genomic_DNA"/>
</dbReference>
<name>A0AAN7X4D8_ELEMC</name>
<dbReference type="AlphaFoldDB" id="A0AAN7X4D8"/>
<dbReference type="Proteomes" id="UP001346869">
    <property type="component" value="Unassembled WGS sequence"/>
</dbReference>
<evidence type="ECO:0000313" key="2">
    <source>
        <dbReference type="EMBL" id="KAK5853794.1"/>
    </source>
</evidence>
<comment type="caution">
    <text evidence="2">The sequence shown here is derived from an EMBL/GenBank/DDBJ whole genome shotgun (WGS) entry which is preliminary data.</text>
</comment>
<keyword evidence="3" id="KW-1185">Reference proteome</keyword>
<evidence type="ECO:0000256" key="1">
    <source>
        <dbReference type="SAM" id="MobiDB-lite"/>
    </source>
</evidence>
<evidence type="ECO:0000313" key="3">
    <source>
        <dbReference type="Proteomes" id="UP001346869"/>
    </source>
</evidence>
<feature type="region of interest" description="Disordered" evidence="1">
    <location>
        <begin position="129"/>
        <end position="148"/>
    </location>
</feature>
<gene>
    <name evidence="2" type="ORF">PBY51_014920</name>
</gene>
<protein>
    <submittedName>
        <fullName evidence="2">Uncharacterized protein</fullName>
    </submittedName>
</protein>
<organism evidence="2 3">
    <name type="scientific">Eleginops maclovinus</name>
    <name type="common">Patagonian blennie</name>
    <name type="synonym">Eleginus maclovinus</name>
    <dbReference type="NCBI Taxonomy" id="56733"/>
    <lineage>
        <taxon>Eukaryota</taxon>
        <taxon>Metazoa</taxon>
        <taxon>Chordata</taxon>
        <taxon>Craniata</taxon>
        <taxon>Vertebrata</taxon>
        <taxon>Euteleostomi</taxon>
        <taxon>Actinopterygii</taxon>
        <taxon>Neopterygii</taxon>
        <taxon>Teleostei</taxon>
        <taxon>Neoteleostei</taxon>
        <taxon>Acanthomorphata</taxon>
        <taxon>Eupercaria</taxon>
        <taxon>Perciformes</taxon>
        <taxon>Notothenioidei</taxon>
        <taxon>Eleginopidae</taxon>
        <taxon>Eleginops</taxon>
    </lineage>
</organism>
<reference evidence="2 3" key="2">
    <citation type="journal article" date="2023" name="Mol. Biol. Evol.">
        <title>Genomics of Secondarily Temperate Adaptation in the Only Non-Antarctic Icefish.</title>
        <authorList>
            <person name="Rivera-Colon A.G."/>
            <person name="Rayamajhi N."/>
            <person name="Minhas B.F."/>
            <person name="Madrigal G."/>
            <person name="Bilyk K.T."/>
            <person name="Yoon V."/>
            <person name="Hune M."/>
            <person name="Gregory S."/>
            <person name="Cheng C.H.C."/>
            <person name="Catchen J.M."/>
        </authorList>
    </citation>
    <scope>NUCLEOTIDE SEQUENCE [LARGE SCALE GENOMIC DNA]</scope>
    <source>
        <strain evidence="2">JMC-PN-2008</strain>
    </source>
</reference>
<accession>A0AAN7X4D8</accession>
<sequence>MEVLNSKAQSGSTRGAILLEFTRRISGHFLQSDLNTETFSCGLEVTACYSELEHRDAAVSVFQWKRDTCCEAWLSTAEERGGWEMNCDSGLAHEGRDRIQQLVQCPPAPTPSQPPALSLLPPLKQAMAPDRWKGRSDGVCPERLAQNS</sequence>
<proteinExistence type="predicted"/>